<organism evidence="1 2">
    <name type="scientific">Orbilia brochopaga</name>
    <dbReference type="NCBI Taxonomy" id="3140254"/>
    <lineage>
        <taxon>Eukaryota</taxon>
        <taxon>Fungi</taxon>
        <taxon>Dikarya</taxon>
        <taxon>Ascomycota</taxon>
        <taxon>Pezizomycotina</taxon>
        <taxon>Orbiliomycetes</taxon>
        <taxon>Orbiliales</taxon>
        <taxon>Orbiliaceae</taxon>
        <taxon>Orbilia</taxon>
    </lineage>
</organism>
<accession>A0AAV9UVK1</accession>
<name>A0AAV9UVK1_9PEZI</name>
<sequence length="180" mass="20118">MAAPADKTAADMTGSYVMNRSLSGDTDGILALQGVGWLLRKSLGLATVTINLKHDGAADVIHIHSVAGGVISTNEDLHLDGKTYDRTKDKVWGNFKITAQKKQLSEIDDEQLREGWAGDEVIQVVADNKDSKWVALQIWGFKDHEVNGKTERRYFRRVRLTHSKGVTYCHMVYDYSPLEQ</sequence>
<comment type="caution">
    <text evidence="1">The sequence shown here is derived from an EMBL/GenBank/DDBJ whole genome shotgun (WGS) entry which is preliminary data.</text>
</comment>
<gene>
    <name evidence="1" type="ORF">TWF696_006176</name>
</gene>
<evidence type="ECO:0000313" key="2">
    <source>
        <dbReference type="Proteomes" id="UP001375240"/>
    </source>
</evidence>
<dbReference type="PANTHER" id="PTHR38115:SF1">
    <property type="entry name" value="LIPOCALIN-LIKE DOMAIN-CONTAINING PROTEIN"/>
    <property type="match status" value="1"/>
</dbReference>
<evidence type="ECO:0008006" key="3">
    <source>
        <dbReference type="Google" id="ProtNLM"/>
    </source>
</evidence>
<keyword evidence="2" id="KW-1185">Reference proteome</keyword>
<dbReference type="AlphaFoldDB" id="A0AAV9UVK1"/>
<reference evidence="1 2" key="1">
    <citation type="submission" date="2019-10" db="EMBL/GenBank/DDBJ databases">
        <authorList>
            <person name="Palmer J.M."/>
        </authorList>
    </citation>
    <scope>NUCLEOTIDE SEQUENCE [LARGE SCALE GENOMIC DNA]</scope>
    <source>
        <strain evidence="1 2">TWF696</strain>
    </source>
</reference>
<evidence type="ECO:0000313" key="1">
    <source>
        <dbReference type="EMBL" id="KAK6349917.1"/>
    </source>
</evidence>
<proteinExistence type="predicted"/>
<dbReference type="PANTHER" id="PTHR38115">
    <property type="entry name" value="LIPOCALIN-LIKE DOMAIN-CONTAINING PROTEIN"/>
    <property type="match status" value="1"/>
</dbReference>
<protein>
    <recommendedName>
        <fullName evidence="3">LCCL domain-containing protein</fullName>
    </recommendedName>
</protein>
<dbReference type="InterPro" id="IPR053037">
    <property type="entry name" value="Pericyclase_pydY-like"/>
</dbReference>
<dbReference type="Proteomes" id="UP001375240">
    <property type="component" value="Unassembled WGS sequence"/>
</dbReference>
<dbReference type="EMBL" id="JAVHNQ010000004">
    <property type="protein sequence ID" value="KAK6349917.1"/>
    <property type="molecule type" value="Genomic_DNA"/>
</dbReference>